<dbReference type="InterPro" id="IPR015882">
    <property type="entry name" value="HEX_bac_N"/>
</dbReference>
<sequence length="688" mass="73061">MKPVALCLLAALLCGAQTASAAPAAPLPLTPAPQARLLSPLARPVPQPREASYPAGTLPLAGLGLRVVGTTPELAPELGWAARDLRAEWQTRLGQKLPDGGARTVTVGTVGDAALAARVKAAGLRAEGAEGYALLVDASGAYVVGATPRGAYLGAQTLRQLLTPQGLRFARISDAPVIADRIAMLYLDQYSKGVNDRLLPMLAQLKYNKVLIMANYVQWDAARAGGWAHPGGASKAEARRVAELARSHGLEPIPLIETLGHVGWMFYGGKNLDLRQDPDSQNPFAYDTLNPATYERVVFPVLKEIVEVFGPRVVHIGHDEVRNRDRFPARENGKAAGFEKLFVDDTVKIHGFLKARNVGTMIWHDAAFADSVIATLPARLPKDIQVAYWNYGASTGSDTLSRIKALGFPVLGASWKDAGNPEGMARAAAQVGAGMIQTRWNGYFGNPSVWDGMAEQGVAYVRAANAFWNPQAPTVQGAAALYRDLYQPGSYSAQAGHTVSLKGVANRTFADQGGEGWIGKGPDTDLRALGQGVQRVGAYAFDLSGAVMTRGERAAVAGLPERVTLNLGGRRAAELVFLHTTGWPGNDREGVGRYEVAYADGSRVNVPLEYGRHIRAWTEPLGTPGAEKFSMVAAPVWTSQTRDGLDVGLSALEWTNPKPGVGIASVTLVSEGKGANPVLLGLTLLGGQ</sequence>
<reference evidence="7 8" key="1">
    <citation type="submission" date="2018-07" db="EMBL/GenBank/DDBJ databases">
        <title>Complete Genome and Methylome Analysis of Deinococcus wulumuqiensis NEB 479.</title>
        <authorList>
            <person name="Fomenkov A."/>
            <person name="Luyten Y."/>
            <person name="Vincze T."/>
            <person name="Anton B.P."/>
            <person name="Clark T."/>
            <person name="Roberts R.J."/>
            <person name="Morgan R.D."/>
        </authorList>
    </citation>
    <scope>NUCLEOTIDE SEQUENCE [LARGE SCALE GENOMIC DNA]</scope>
    <source>
        <strain evidence="7 8">NEB 479</strain>
    </source>
</reference>
<dbReference type="EMBL" id="CP031158">
    <property type="protein sequence ID" value="AXG98126.1"/>
    <property type="molecule type" value="Genomic_DNA"/>
</dbReference>
<name>A0A345IEK4_9DEIO</name>
<dbReference type="InterPro" id="IPR017853">
    <property type="entry name" value="GH"/>
</dbReference>
<feature type="signal peptide" evidence="4">
    <location>
        <begin position="1"/>
        <end position="21"/>
    </location>
</feature>
<proteinExistence type="inferred from homology"/>
<dbReference type="GO" id="GO:0005975">
    <property type="term" value="P:carbohydrate metabolic process"/>
    <property type="evidence" value="ECO:0007669"/>
    <property type="project" value="InterPro"/>
</dbReference>
<gene>
    <name evidence="7" type="ORF">DVJ83_01945</name>
</gene>
<dbReference type="RefSeq" id="WP_114671195.1">
    <property type="nucleotide sequence ID" value="NZ_CP031158.1"/>
</dbReference>
<dbReference type="SUPFAM" id="SSF51445">
    <property type="entry name" value="(Trans)glycosidases"/>
    <property type="match status" value="1"/>
</dbReference>
<dbReference type="GO" id="GO:0004563">
    <property type="term" value="F:beta-N-acetylhexosaminidase activity"/>
    <property type="evidence" value="ECO:0007669"/>
    <property type="project" value="UniProtKB-ARBA"/>
</dbReference>
<dbReference type="PANTHER" id="PTHR21040:SF8">
    <property type="entry name" value="BCDNA.GH04120"/>
    <property type="match status" value="1"/>
</dbReference>
<evidence type="ECO:0000256" key="2">
    <source>
        <dbReference type="ARBA" id="ARBA00022801"/>
    </source>
</evidence>
<accession>A0A345IEK4</accession>
<dbReference type="STRING" id="1288484.GCA_000348665_00704"/>
<evidence type="ECO:0000313" key="7">
    <source>
        <dbReference type="EMBL" id="AXG98126.1"/>
    </source>
</evidence>
<dbReference type="InterPro" id="IPR015883">
    <property type="entry name" value="Glyco_hydro_20_cat"/>
</dbReference>
<dbReference type="Pfam" id="PF00728">
    <property type="entry name" value="Glyco_hydro_20"/>
    <property type="match status" value="1"/>
</dbReference>
<keyword evidence="4" id="KW-0732">Signal</keyword>
<dbReference type="Gene3D" id="3.20.20.80">
    <property type="entry name" value="Glycosidases"/>
    <property type="match status" value="1"/>
</dbReference>
<dbReference type="Gene3D" id="3.30.379.10">
    <property type="entry name" value="Chitobiase/beta-hexosaminidase domain 2-like"/>
    <property type="match status" value="1"/>
</dbReference>
<dbReference type="KEGG" id="dwu:DVJ83_01945"/>
<feature type="chain" id="PRO_5016641286" evidence="4">
    <location>
        <begin position="22"/>
        <end position="688"/>
    </location>
</feature>
<evidence type="ECO:0000259" key="6">
    <source>
        <dbReference type="Pfam" id="PF02838"/>
    </source>
</evidence>
<evidence type="ECO:0000259" key="5">
    <source>
        <dbReference type="Pfam" id="PF00728"/>
    </source>
</evidence>
<dbReference type="InterPro" id="IPR029018">
    <property type="entry name" value="Hex-like_dom2"/>
</dbReference>
<evidence type="ECO:0000256" key="4">
    <source>
        <dbReference type="SAM" id="SignalP"/>
    </source>
</evidence>
<dbReference type="Pfam" id="PF02838">
    <property type="entry name" value="Glyco_hydro_20b"/>
    <property type="match status" value="1"/>
</dbReference>
<protein>
    <submittedName>
        <fullName evidence="7">Glycoside hydrolase</fullName>
    </submittedName>
</protein>
<dbReference type="SUPFAM" id="SSF55545">
    <property type="entry name" value="beta-N-acetylhexosaminidase-like domain"/>
    <property type="match status" value="1"/>
</dbReference>
<keyword evidence="3" id="KW-0326">Glycosidase</keyword>
<organism evidence="7 8">
    <name type="scientific">Deinococcus wulumuqiensis</name>
    <dbReference type="NCBI Taxonomy" id="980427"/>
    <lineage>
        <taxon>Bacteria</taxon>
        <taxon>Thermotogati</taxon>
        <taxon>Deinococcota</taxon>
        <taxon>Deinococci</taxon>
        <taxon>Deinococcales</taxon>
        <taxon>Deinococcaceae</taxon>
        <taxon>Deinococcus</taxon>
    </lineage>
</organism>
<keyword evidence="2 7" id="KW-0378">Hydrolase</keyword>
<comment type="similarity">
    <text evidence="1">Belongs to the glycosyl hydrolase 20 family.</text>
</comment>
<dbReference type="InterPro" id="IPR038901">
    <property type="entry name" value="HEXDC-like"/>
</dbReference>
<evidence type="ECO:0000256" key="3">
    <source>
        <dbReference type="ARBA" id="ARBA00023295"/>
    </source>
</evidence>
<evidence type="ECO:0000313" key="8">
    <source>
        <dbReference type="Proteomes" id="UP000253744"/>
    </source>
</evidence>
<feature type="domain" description="Beta-hexosaminidase bacterial type N-terminal" evidence="6">
    <location>
        <begin position="45"/>
        <end position="174"/>
    </location>
</feature>
<dbReference type="PANTHER" id="PTHR21040">
    <property type="entry name" value="BCDNA.GH04120"/>
    <property type="match status" value="1"/>
</dbReference>
<feature type="domain" description="Glycoside hydrolase family 20 catalytic" evidence="5">
    <location>
        <begin position="233"/>
        <end position="393"/>
    </location>
</feature>
<dbReference type="Proteomes" id="UP000253744">
    <property type="component" value="Chromosome"/>
</dbReference>
<evidence type="ECO:0000256" key="1">
    <source>
        <dbReference type="ARBA" id="ARBA00006285"/>
    </source>
</evidence>
<dbReference type="AlphaFoldDB" id="A0A345IEK4"/>